<keyword evidence="2" id="KW-0808">Transferase</keyword>
<protein>
    <recommendedName>
        <fullName evidence="3">Methyltransferase domain-containing protein</fullName>
    </recommendedName>
</protein>
<dbReference type="Gene3D" id="2.20.25.110">
    <property type="entry name" value="S-adenosyl-L-methionine-dependent methyltransferases"/>
    <property type="match status" value="1"/>
</dbReference>
<accession>A0A160MCV8</accession>
<dbReference type="PANTHER" id="PTHR43861:SF1">
    <property type="entry name" value="TRANS-ACONITATE 2-METHYLTRANSFERASE"/>
    <property type="match status" value="1"/>
</dbReference>
<dbReference type="STRING" id="1196031.A361_17120"/>
<evidence type="ECO:0000259" key="3">
    <source>
        <dbReference type="Pfam" id="PF13649"/>
    </source>
</evidence>
<evidence type="ECO:0000256" key="1">
    <source>
        <dbReference type="ARBA" id="ARBA00022603"/>
    </source>
</evidence>
<dbReference type="RefSeq" id="WP_019382691.1">
    <property type="nucleotide sequence ID" value="NZ_CP015506.1"/>
</dbReference>
<dbReference type="Proteomes" id="UP000077856">
    <property type="component" value="Chromosome"/>
</dbReference>
<dbReference type="KEGG" id="bon:A361_17120"/>
<gene>
    <name evidence="4" type="ORF">A361_17120</name>
</gene>
<dbReference type="EMBL" id="CP015506">
    <property type="protein sequence ID" value="AND40800.1"/>
    <property type="molecule type" value="Genomic_DNA"/>
</dbReference>
<dbReference type="Gene3D" id="3.40.50.150">
    <property type="entry name" value="Vaccinia Virus protein VP39"/>
    <property type="match status" value="1"/>
</dbReference>
<keyword evidence="1" id="KW-0489">Methyltransferase</keyword>
<dbReference type="AlphaFoldDB" id="A0A160MCV8"/>
<proteinExistence type="predicted"/>
<sequence length="246" mass="28320">MIAYYGELCTKMYESYKSMAEGPELSFYLSYVKDRKMKVLEPMCGNGRMLIPFIQHGIETDGFDVSQDMLKVCKEKAEKLNLNPNVFQEKIEEFKSTNKYDLIMIPYGSFSLLPDSLVNISLQNLKNALNEGGKMLLTIVEKDNEVEEAAEWTETNRKELVGQTIIENRKIAYDNETKILHIQLKYDAVGEGTAERTELMDFPIRLYDPGEFNRVLKDNGFRQIAVHEVRDGYGDGQSFPVYECMK</sequence>
<dbReference type="GO" id="GO:0032259">
    <property type="term" value="P:methylation"/>
    <property type="evidence" value="ECO:0007669"/>
    <property type="project" value="UniProtKB-KW"/>
</dbReference>
<feature type="domain" description="Methyltransferase" evidence="3">
    <location>
        <begin position="39"/>
        <end position="133"/>
    </location>
</feature>
<dbReference type="PANTHER" id="PTHR43861">
    <property type="entry name" value="TRANS-ACONITATE 2-METHYLTRANSFERASE-RELATED"/>
    <property type="match status" value="1"/>
</dbReference>
<name>A0A160MCV8_9BACI</name>
<evidence type="ECO:0000256" key="2">
    <source>
        <dbReference type="ARBA" id="ARBA00022679"/>
    </source>
</evidence>
<dbReference type="InterPro" id="IPR029063">
    <property type="entry name" value="SAM-dependent_MTases_sf"/>
</dbReference>
<dbReference type="SUPFAM" id="SSF53335">
    <property type="entry name" value="S-adenosyl-L-methionine-dependent methyltransferases"/>
    <property type="match status" value="1"/>
</dbReference>
<dbReference type="GO" id="GO:0008168">
    <property type="term" value="F:methyltransferase activity"/>
    <property type="evidence" value="ECO:0007669"/>
    <property type="project" value="UniProtKB-KW"/>
</dbReference>
<organism evidence="4 5">
    <name type="scientific">Cytobacillus oceanisediminis 2691</name>
    <dbReference type="NCBI Taxonomy" id="1196031"/>
    <lineage>
        <taxon>Bacteria</taxon>
        <taxon>Bacillati</taxon>
        <taxon>Bacillota</taxon>
        <taxon>Bacilli</taxon>
        <taxon>Bacillales</taxon>
        <taxon>Bacillaceae</taxon>
        <taxon>Cytobacillus</taxon>
    </lineage>
</organism>
<dbReference type="CDD" id="cd02440">
    <property type="entry name" value="AdoMet_MTases"/>
    <property type="match status" value="1"/>
</dbReference>
<dbReference type="InterPro" id="IPR041698">
    <property type="entry name" value="Methyltransf_25"/>
</dbReference>
<evidence type="ECO:0000313" key="4">
    <source>
        <dbReference type="EMBL" id="AND40800.1"/>
    </source>
</evidence>
<dbReference type="eggNOG" id="COG2226">
    <property type="taxonomic scope" value="Bacteria"/>
</dbReference>
<dbReference type="Pfam" id="PF13649">
    <property type="entry name" value="Methyltransf_25"/>
    <property type="match status" value="1"/>
</dbReference>
<evidence type="ECO:0000313" key="5">
    <source>
        <dbReference type="Proteomes" id="UP000077856"/>
    </source>
</evidence>
<reference evidence="4 5" key="1">
    <citation type="submission" date="2016-04" db="EMBL/GenBank/DDBJ databases">
        <title>Complete genome sequence of Bacillus oceanisediminis strain 2691.</title>
        <authorList>
            <person name="Jeong H."/>
            <person name="Kim H.J."/>
            <person name="Lee D.-W."/>
        </authorList>
    </citation>
    <scope>NUCLEOTIDE SEQUENCE [LARGE SCALE GENOMIC DNA]</scope>
    <source>
        <strain evidence="4 5">2691</strain>
    </source>
</reference>